<dbReference type="Proteomes" id="UP001465976">
    <property type="component" value="Unassembled WGS sequence"/>
</dbReference>
<evidence type="ECO:0000259" key="6">
    <source>
        <dbReference type="Pfam" id="PF13193"/>
    </source>
</evidence>
<evidence type="ECO:0000256" key="4">
    <source>
        <dbReference type="ARBA" id="ARBA00023098"/>
    </source>
</evidence>
<feature type="domain" description="AMP-binding enzyme C-terminal" evidence="6">
    <location>
        <begin position="382"/>
        <end position="462"/>
    </location>
</feature>
<keyword evidence="8" id="KW-1185">Reference proteome</keyword>
<dbReference type="InterPro" id="IPR020845">
    <property type="entry name" value="AMP-binding_CS"/>
</dbReference>
<organism evidence="7 8">
    <name type="scientific">Marasmius crinis-equi</name>
    <dbReference type="NCBI Taxonomy" id="585013"/>
    <lineage>
        <taxon>Eukaryota</taxon>
        <taxon>Fungi</taxon>
        <taxon>Dikarya</taxon>
        <taxon>Basidiomycota</taxon>
        <taxon>Agaricomycotina</taxon>
        <taxon>Agaricomycetes</taxon>
        <taxon>Agaricomycetidae</taxon>
        <taxon>Agaricales</taxon>
        <taxon>Marasmiineae</taxon>
        <taxon>Marasmiaceae</taxon>
        <taxon>Marasmius</taxon>
    </lineage>
</organism>
<keyword evidence="2" id="KW-0436">Ligase</keyword>
<feature type="non-terminal residue" evidence="7">
    <location>
        <position position="1"/>
    </location>
</feature>
<protein>
    <recommendedName>
        <fullName evidence="9">Acetyl-CoA synthetase-like protein</fullName>
    </recommendedName>
</protein>
<evidence type="ECO:0000313" key="7">
    <source>
        <dbReference type="EMBL" id="KAL0569049.1"/>
    </source>
</evidence>
<dbReference type="Gene3D" id="3.40.50.12780">
    <property type="entry name" value="N-terminal domain of ligase-like"/>
    <property type="match status" value="1"/>
</dbReference>
<keyword evidence="4" id="KW-0443">Lipid metabolism</keyword>
<dbReference type="Pfam" id="PF13193">
    <property type="entry name" value="AMP-binding_C"/>
    <property type="match status" value="1"/>
</dbReference>
<dbReference type="InterPro" id="IPR025110">
    <property type="entry name" value="AMP-bd_C"/>
</dbReference>
<dbReference type="PROSITE" id="PS00455">
    <property type="entry name" value="AMP_BINDING"/>
    <property type="match status" value="1"/>
</dbReference>
<evidence type="ECO:0008006" key="9">
    <source>
        <dbReference type="Google" id="ProtNLM"/>
    </source>
</evidence>
<feature type="domain" description="AMP-dependent synthetase/ligase" evidence="5">
    <location>
        <begin position="1"/>
        <end position="312"/>
    </location>
</feature>
<proteinExistence type="inferred from homology"/>
<dbReference type="InterPro" id="IPR042099">
    <property type="entry name" value="ANL_N_sf"/>
</dbReference>
<evidence type="ECO:0000259" key="5">
    <source>
        <dbReference type="Pfam" id="PF00501"/>
    </source>
</evidence>
<dbReference type="InterPro" id="IPR000873">
    <property type="entry name" value="AMP-dep_synth/lig_dom"/>
</dbReference>
<evidence type="ECO:0000256" key="1">
    <source>
        <dbReference type="ARBA" id="ARBA00006432"/>
    </source>
</evidence>
<dbReference type="PANTHER" id="PTHR43859">
    <property type="entry name" value="ACYL-ACTIVATING ENZYME"/>
    <property type="match status" value="1"/>
</dbReference>
<comment type="caution">
    <text evidence="7">The sequence shown here is derived from an EMBL/GenBank/DDBJ whole genome shotgun (WGS) entry which is preliminary data.</text>
</comment>
<evidence type="ECO:0000313" key="8">
    <source>
        <dbReference type="Proteomes" id="UP001465976"/>
    </source>
</evidence>
<dbReference type="InterPro" id="IPR045851">
    <property type="entry name" value="AMP-bd_C_sf"/>
</dbReference>
<gene>
    <name evidence="7" type="ORF">V5O48_012918</name>
</gene>
<dbReference type="SUPFAM" id="SSF56801">
    <property type="entry name" value="Acetyl-CoA synthetase-like"/>
    <property type="match status" value="1"/>
</dbReference>
<evidence type="ECO:0000256" key="3">
    <source>
        <dbReference type="ARBA" id="ARBA00022832"/>
    </source>
</evidence>
<keyword evidence="3" id="KW-0276">Fatty acid metabolism</keyword>
<dbReference type="EMBL" id="JBAHYK010001203">
    <property type="protein sequence ID" value="KAL0569049.1"/>
    <property type="molecule type" value="Genomic_DNA"/>
</dbReference>
<name>A0ABR3F1M5_9AGAR</name>
<dbReference type="PANTHER" id="PTHR43859:SF4">
    <property type="entry name" value="BUTANOATE--COA LIGASE AAE1-RELATED"/>
    <property type="match status" value="1"/>
</dbReference>
<reference evidence="7 8" key="1">
    <citation type="submission" date="2024-02" db="EMBL/GenBank/DDBJ databases">
        <title>A draft genome for the cacao thread blight pathogen Marasmius crinis-equi.</title>
        <authorList>
            <person name="Cohen S.P."/>
            <person name="Baruah I.K."/>
            <person name="Amoako-Attah I."/>
            <person name="Bukari Y."/>
            <person name="Meinhardt L.W."/>
            <person name="Bailey B.A."/>
        </authorList>
    </citation>
    <scope>NUCLEOTIDE SEQUENCE [LARGE SCALE GENOMIC DNA]</scope>
    <source>
        <strain evidence="7 8">GH-76</strain>
    </source>
</reference>
<dbReference type="Gene3D" id="3.30.300.30">
    <property type="match status" value="1"/>
</dbReference>
<evidence type="ECO:0000256" key="2">
    <source>
        <dbReference type="ARBA" id="ARBA00022598"/>
    </source>
</evidence>
<dbReference type="Pfam" id="PF00501">
    <property type="entry name" value="AMP-binding"/>
    <property type="match status" value="1"/>
</dbReference>
<accession>A0ABR3F1M5</accession>
<comment type="similarity">
    <text evidence="1">Belongs to the ATP-dependent AMP-binding enzyme family.</text>
</comment>
<sequence>ALQGVIAARAIVTPINTRLKPHEVIYILEHSDSKLILIDHEYLHLIEGTGIPYIISNDTGKTGDPYENFLSTGRKFSDEKGWPGLDIETDEEAGAILSYTSGTTGRPKGVLYTLRGTYLSALQNALEADIRLDSTYLWVLPMFHAGGWTIPYAITLVSASQITIRKVDYSAIWKHFISSGATHYCAAPTVQVSLLFVGKADPAVLTTRKFQIGIANHPSAQRVPRKVTTITYGPATNRRLDGAAPDASLAERSKYMAKQGHIMPLVDNVRVVYPTEEEGYRDDSNELIDVPWDSKTVGEVVMRGNLVMKEYFKDPEATQKASRGGFFHSGDLAVVDPDGSITVLDRSKDIIISGGEVCLLSLVQPQIHAKDNLQQNASSIAIEQELSSHPAVIEVSVVARSHPKWGERPMAFVVLRPRHDWEGREDEFETELIRYAKTRLPGFACPEWVKIVKELPKNGTGKILKTELRKAAAEL</sequence>